<keyword evidence="3" id="KW-1185">Reference proteome</keyword>
<name>A0A1R2AWY7_9CILI</name>
<feature type="chain" id="PRO_5012322568" description="GPS domain-containing protein" evidence="1">
    <location>
        <begin position="16"/>
        <end position="2142"/>
    </location>
</feature>
<dbReference type="Proteomes" id="UP000187209">
    <property type="component" value="Unassembled WGS sequence"/>
</dbReference>
<evidence type="ECO:0008006" key="4">
    <source>
        <dbReference type="Google" id="ProtNLM"/>
    </source>
</evidence>
<accession>A0A1R2AWY7</accession>
<sequence length="2142" mass="236346">MFILPLLRIAAGTLFISHDSMLDPEVISWPNNWVSSMVTLSSNHQGATDTKATVEFNVPIELPIGTYAELDLGFPSPFSVVLDKAQAKEEDNKVTFTVGTLPSKGIYGPMSLMIRQSSTGQILAASNNIGILAILDSMPIATSNSLQITHTGQSKVASQPTSLKFSFTLASLLNPLDILYLEFDSSFSIPSTQSLSWDNDASGTKYLISTNYQFKYTLSDSNNILSSIYIYGCTVEVPPTSVITFTITGFENPDYAKNGNSYLWKLSVIRFGTQTILQAYSGTSPIDDITAGPISIVKWKAANEYIDVGTQLAQDSILFMVLTFSITHELSETQTISISFTGLTLNDYSYKADDATQTFTAGSPVDNPYIYTNSEKISCEITSSTEITCEVQETMTLSRNSVVNVYTLSHFSSSASSASVSNIVSSDSSFIYDKLATSYILTLQTSTAKLITNLKSYFAILSSDISNTAVNSAASSLLAGLCISFKTLASLTEPVITVRAPIIAKSDSTNEDATLTTIYQGFYTTNLITSNPVDYSTANSLTKPTNNMVSFTEDRKIVVTHPKSFSANEYVDFVVVAGNNNLVAGTMKMPYFSTRIKSMHEFTLSYTSDNVFYYYSKPFYFAPVIAIADFIPACTSAGIPGALSQILWTGYSDSVSYTIIPDYSVYADFTFTTDDSTLKGDYGSGLDSGSNYPSNDVGTGNTFTIKYSKDESNAHSTHLILTYSSSIPSGPTSIRFPFPSLVSGKVYTLKARVYAKAISDENLYILSESSSSSITATSGVSTTLISSETDSSLTQNMLETINSFTFTIDTVASTGGAGLVFSKGFFLSGTSTFDTNSLTIYSSDDPLYNFYTAFIGSKTMSVASSVSFALTSVTLPWYSGSVSFIFYATDSTEFAKAACTHSATINLNIGYVSSSNLVLENYSPKTATGFGHSSQVVDLEIIFLLPSKIRALPEISFQVSIGNHFNADGCKWEIKAGSYYSAKGTINGSNFNSLTDIDSSNTTETGQLINNIPKGTILIIKVYEVVVPEVTDTDTSIYPGFSSVYVMYKNNYISKFIDTTDGSDSTTRTTFTIGASASKSKINSVYVFPNIQDAENVFFQIEFTISVNLPKGTDITIQGEAFIDDSLAKDNTWCSEGFSSVITSNSKLIITTNHDILQNTKIFIRKDKAFNIGSTSTQSSPFMIQANYMNVNFIQDDNSYTDTNKITYTPSLSGNIKSVSLKVDITTIAMLSAHNFTFSLNIDTNENWYYVFEAPKDYNAHPGPYFEFEDYPNMHYYTAATDNNNLYCYGDHWVITCFGINSVNADTPISIYILLNNPIVLSTNWKFYIVDSNGNLVVNPYKQISATFTGLPESIFDIQYINRSQSTDIESNIQIRAKVTDSISSDSMIVFMFPQPYQLELYNSKTISCSHVYETSPPVEVFPEGSTCYASSNSAIFLLQKSIDLSSEYWNNFTFYNIEDPLTGLIRKDNYFDAFDTECFEVYDYWTRKFTALILTPYSESPQSITSISFANLNSAYTGFYTSKLESLIVNDGKNILLIPGTYSGPISISTSDNVLHANWLEIYPSNAADYENFLTFSGSADYYLTIDSPKTTFMIGIIPKSQNLIIYLSWEIYESAFIDGESYYRAPQKTLVNIFDGNKIQVQVSEISYAVPGFGTFPIELSISPYSPFNDLTIEFTLLSSDPKIEFIPKIVTFTSKDSIKSFQIAVNETATIGTVYDFSYKLSGECSEYFDIEPTGNFIIDNIYTEAPIIKTAIDVKSSVKVDLLVNLNSDSIVYWALISSYMFDKYPDMATLEYIKSYSAPIFGDSEGDQSSIEHQIAAWSFAISQVPGDTWEEYNNNFLKLGSQMYFSGIKYAKKGDSILQTFNNLIASTNLVLVAWADNMSGNDLANSKSLERTEDPLPPVLIDINFDNTLKESLIEVVPQSIAGALEVYSSMVIIWQGAYRRLETTVSCLLLSSVYFDFDPIKKASSITNQKLAKFLTANGITSAFSIASVQEADFTVFGIPEFYNSTFILNSNVLEFWFTAGIYGTTICIQEFNPNITTLLSSYNIFFGLDREGNSALSTIYSISYYGDYNVIEWNLNEITTDEIYIFSCTFCNNNPINPDCLTEAEIVSYNLTWISISYGTALSTAFIFWLSTL</sequence>
<proteinExistence type="predicted"/>
<dbReference type="EMBL" id="MPUH01001246">
    <property type="protein sequence ID" value="OMJ69053.1"/>
    <property type="molecule type" value="Genomic_DNA"/>
</dbReference>
<evidence type="ECO:0000256" key="1">
    <source>
        <dbReference type="SAM" id="SignalP"/>
    </source>
</evidence>
<feature type="signal peptide" evidence="1">
    <location>
        <begin position="1"/>
        <end position="15"/>
    </location>
</feature>
<evidence type="ECO:0000313" key="2">
    <source>
        <dbReference type="EMBL" id="OMJ69053.1"/>
    </source>
</evidence>
<keyword evidence="1" id="KW-0732">Signal</keyword>
<comment type="caution">
    <text evidence="2">The sequence shown here is derived from an EMBL/GenBank/DDBJ whole genome shotgun (WGS) entry which is preliminary data.</text>
</comment>
<gene>
    <name evidence="2" type="ORF">SteCoe_33322</name>
</gene>
<dbReference type="OrthoDB" id="328009at2759"/>
<protein>
    <recommendedName>
        <fullName evidence="4">GPS domain-containing protein</fullName>
    </recommendedName>
</protein>
<evidence type="ECO:0000313" key="3">
    <source>
        <dbReference type="Proteomes" id="UP000187209"/>
    </source>
</evidence>
<reference evidence="2 3" key="1">
    <citation type="submission" date="2016-11" db="EMBL/GenBank/DDBJ databases">
        <title>The macronuclear genome of Stentor coeruleus: a giant cell with tiny introns.</title>
        <authorList>
            <person name="Slabodnick M."/>
            <person name="Ruby J.G."/>
            <person name="Reiff S.B."/>
            <person name="Swart E.C."/>
            <person name="Gosai S."/>
            <person name="Prabakaran S."/>
            <person name="Witkowska E."/>
            <person name="Larue G.E."/>
            <person name="Fisher S."/>
            <person name="Freeman R.M."/>
            <person name="Gunawardena J."/>
            <person name="Chu W."/>
            <person name="Stover N.A."/>
            <person name="Gregory B.D."/>
            <person name="Nowacki M."/>
            <person name="Derisi J."/>
            <person name="Roy S.W."/>
            <person name="Marshall W.F."/>
            <person name="Sood P."/>
        </authorList>
    </citation>
    <scope>NUCLEOTIDE SEQUENCE [LARGE SCALE GENOMIC DNA]</scope>
    <source>
        <strain evidence="2">WM001</strain>
    </source>
</reference>
<organism evidence="2 3">
    <name type="scientific">Stentor coeruleus</name>
    <dbReference type="NCBI Taxonomy" id="5963"/>
    <lineage>
        <taxon>Eukaryota</taxon>
        <taxon>Sar</taxon>
        <taxon>Alveolata</taxon>
        <taxon>Ciliophora</taxon>
        <taxon>Postciliodesmatophora</taxon>
        <taxon>Heterotrichea</taxon>
        <taxon>Heterotrichida</taxon>
        <taxon>Stentoridae</taxon>
        <taxon>Stentor</taxon>
    </lineage>
</organism>